<dbReference type="Gene3D" id="1.10.10.10">
    <property type="entry name" value="Winged helix-like DNA-binding domain superfamily/Winged helix DNA-binding domain"/>
    <property type="match status" value="1"/>
</dbReference>
<keyword evidence="4" id="KW-0804">Transcription</keyword>
<dbReference type="AlphaFoldDB" id="A0A9D7T0F7"/>
<keyword evidence="2" id="KW-0805">Transcription regulation</keyword>
<comment type="caution">
    <text evidence="7">The sequence shown here is derived from an EMBL/GenBank/DDBJ whole genome shotgun (WGS) entry which is preliminary data.</text>
</comment>
<feature type="domain" description="RNA polymerase sigma factor 70 region 4 type 2" evidence="6">
    <location>
        <begin position="87"/>
        <end position="136"/>
    </location>
</feature>
<feature type="domain" description="RNA polymerase sigma-70 region 2" evidence="5">
    <location>
        <begin position="2"/>
        <end position="59"/>
    </location>
</feature>
<evidence type="ECO:0000313" key="7">
    <source>
        <dbReference type="EMBL" id="MBK9985298.1"/>
    </source>
</evidence>
<dbReference type="GO" id="GO:0003677">
    <property type="term" value="F:DNA binding"/>
    <property type="evidence" value="ECO:0007669"/>
    <property type="project" value="InterPro"/>
</dbReference>
<dbReference type="Gene3D" id="1.10.1740.10">
    <property type="match status" value="1"/>
</dbReference>
<dbReference type="GO" id="GO:0006352">
    <property type="term" value="P:DNA-templated transcription initiation"/>
    <property type="evidence" value="ECO:0007669"/>
    <property type="project" value="InterPro"/>
</dbReference>
<dbReference type="NCBIfam" id="TIGR02937">
    <property type="entry name" value="sigma70-ECF"/>
    <property type="match status" value="1"/>
</dbReference>
<protein>
    <submittedName>
        <fullName evidence="7">Sigma-70 family RNA polymerase sigma factor</fullName>
    </submittedName>
</protein>
<dbReference type="InterPro" id="IPR007627">
    <property type="entry name" value="RNA_pol_sigma70_r2"/>
</dbReference>
<dbReference type="InterPro" id="IPR013325">
    <property type="entry name" value="RNA_pol_sigma_r2"/>
</dbReference>
<dbReference type="Proteomes" id="UP000808337">
    <property type="component" value="Unassembled WGS sequence"/>
</dbReference>
<sequence length="141" mass="16397">MYALCCRYVKNPMDAEDVLVTSFTNILNRIEQFRSEGSLEGWIKRAVINECLSFLRKKKNMFMTADINEADMEMCTQNSNDPLVAKELFNMIEELPPGYRIVFNMYAIDGYAHKEIAEQLNISENTSKSQLSRARVYLQNY</sequence>
<evidence type="ECO:0000259" key="6">
    <source>
        <dbReference type="Pfam" id="PF08281"/>
    </source>
</evidence>
<dbReference type="InterPro" id="IPR014284">
    <property type="entry name" value="RNA_pol_sigma-70_dom"/>
</dbReference>
<evidence type="ECO:0000256" key="4">
    <source>
        <dbReference type="ARBA" id="ARBA00023163"/>
    </source>
</evidence>
<dbReference type="InterPro" id="IPR039425">
    <property type="entry name" value="RNA_pol_sigma-70-like"/>
</dbReference>
<accession>A0A9D7T0F7</accession>
<keyword evidence="3" id="KW-0731">Sigma factor</keyword>
<dbReference type="GO" id="GO:0016987">
    <property type="term" value="F:sigma factor activity"/>
    <property type="evidence" value="ECO:0007669"/>
    <property type="project" value="UniProtKB-KW"/>
</dbReference>
<evidence type="ECO:0000259" key="5">
    <source>
        <dbReference type="Pfam" id="PF04542"/>
    </source>
</evidence>
<evidence type="ECO:0000256" key="1">
    <source>
        <dbReference type="ARBA" id="ARBA00010641"/>
    </source>
</evidence>
<dbReference type="Pfam" id="PF04542">
    <property type="entry name" value="Sigma70_r2"/>
    <property type="match status" value="1"/>
</dbReference>
<evidence type="ECO:0000256" key="3">
    <source>
        <dbReference type="ARBA" id="ARBA00023082"/>
    </source>
</evidence>
<evidence type="ECO:0000256" key="2">
    <source>
        <dbReference type="ARBA" id="ARBA00023015"/>
    </source>
</evidence>
<dbReference type="SUPFAM" id="SSF88946">
    <property type="entry name" value="Sigma2 domain of RNA polymerase sigma factors"/>
    <property type="match status" value="1"/>
</dbReference>
<evidence type="ECO:0000313" key="8">
    <source>
        <dbReference type="Proteomes" id="UP000808337"/>
    </source>
</evidence>
<dbReference type="Pfam" id="PF08281">
    <property type="entry name" value="Sigma70_r4_2"/>
    <property type="match status" value="1"/>
</dbReference>
<gene>
    <name evidence="7" type="ORF">IPP15_23660</name>
</gene>
<dbReference type="EMBL" id="JADKGY010000035">
    <property type="protein sequence ID" value="MBK9985298.1"/>
    <property type="molecule type" value="Genomic_DNA"/>
</dbReference>
<dbReference type="InterPro" id="IPR036388">
    <property type="entry name" value="WH-like_DNA-bd_sf"/>
</dbReference>
<dbReference type="InterPro" id="IPR013249">
    <property type="entry name" value="RNA_pol_sigma70_r4_t2"/>
</dbReference>
<dbReference type="PANTHER" id="PTHR43133:SF46">
    <property type="entry name" value="RNA POLYMERASE SIGMA-70 FACTOR ECF SUBFAMILY"/>
    <property type="match status" value="1"/>
</dbReference>
<dbReference type="CDD" id="cd06171">
    <property type="entry name" value="Sigma70_r4"/>
    <property type="match status" value="1"/>
</dbReference>
<dbReference type="PANTHER" id="PTHR43133">
    <property type="entry name" value="RNA POLYMERASE ECF-TYPE SIGMA FACTO"/>
    <property type="match status" value="1"/>
</dbReference>
<reference evidence="7 8" key="1">
    <citation type="submission" date="2020-10" db="EMBL/GenBank/DDBJ databases">
        <title>Connecting structure to function with the recovery of over 1000 high-quality activated sludge metagenome-assembled genomes encoding full-length rRNA genes using long-read sequencing.</title>
        <authorList>
            <person name="Singleton C.M."/>
            <person name="Petriglieri F."/>
            <person name="Kristensen J.M."/>
            <person name="Kirkegaard R.H."/>
            <person name="Michaelsen T.Y."/>
            <person name="Andersen M.H."/>
            <person name="Karst S.M."/>
            <person name="Dueholm M.S."/>
            <person name="Nielsen P.H."/>
            <person name="Albertsen M."/>
        </authorList>
    </citation>
    <scope>NUCLEOTIDE SEQUENCE [LARGE SCALE GENOMIC DNA]</scope>
    <source>
        <strain evidence="7">Ribe_18-Q3-R11-54_MAXAC.273</strain>
    </source>
</reference>
<dbReference type="InterPro" id="IPR013324">
    <property type="entry name" value="RNA_pol_sigma_r3/r4-like"/>
</dbReference>
<name>A0A9D7T0F7_9BACT</name>
<dbReference type="SUPFAM" id="SSF88659">
    <property type="entry name" value="Sigma3 and sigma4 domains of RNA polymerase sigma factors"/>
    <property type="match status" value="1"/>
</dbReference>
<organism evidence="7 8">
    <name type="scientific">Candidatus Opimibacter skivensis</name>
    <dbReference type="NCBI Taxonomy" id="2982028"/>
    <lineage>
        <taxon>Bacteria</taxon>
        <taxon>Pseudomonadati</taxon>
        <taxon>Bacteroidota</taxon>
        <taxon>Saprospiria</taxon>
        <taxon>Saprospirales</taxon>
        <taxon>Saprospiraceae</taxon>
        <taxon>Candidatus Opimibacter</taxon>
    </lineage>
</organism>
<proteinExistence type="inferred from homology"/>
<comment type="similarity">
    <text evidence="1">Belongs to the sigma-70 factor family. ECF subfamily.</text>
</comment>